<gene>
    <name evidence="2" type="ORF">M2127_000702</name>
</gene>
<sequence length="121" mass="13507">MVRLILLPLQLLISAIYYVSAPFVLTPLILFFWLINAVCVVYLIIHAKQLVGQMGTGFKCARLTFTASLILLELTINMNSDSYAADNFHGLVSDMEVLVTGMTLGVLWYQELTAKLLNKPN</sequence>
<reference evidence="2" key="1">
    <citation type="submission" date="2023-04" db="EMBL/GenBank/DDBJ databases">
        <title>Genome Encyclopedia of Bacteria and Archaea VI: Functional Genomics of Type Strains.</title>
        <authorList>
            <person name="Whitman W."/>
        </authorList>
    </citation>
    <scope>NUCLEOTIDE SEQUENCE</scope>
    <source>
        <strain evidence="2">Enz.4-51</strain>
    </source>
</reference>
<proteinExistence type="predicted"/>
<comment type="caution">
    <text evidence="2">The sequence shown here is derived from an EMBL/GenBank/DDBJ whole genome shotgun (WGS) entry which is preliminary data.</text>
</comment>
<keyword evidence="1" id="KW-1133">Transmembrane helix</keyword>
<keyword evidence="1" id="KW-0812">Transmembrane</keyword>
<dbReference type="AlphaFoldDB" id="A0AA43S5J1"/>
<evidence type="ECO:0000313" key="2">
    <source>
        <dbReference type="EMBL" id="MDH6503412.1"/>
    </source>
</evidence>
<organism evidence="2 3">
    <name type="scientific">Polynucleobacter sphagniphilus</name>
    <dbReference type="NCBI Taxonomy" id="1743169"/>
    <lineage>
        <taxon>Bacteria</taxon>
        <taxon>Pseudomonadati</taxon>
        <taxon>Pseudomonadota</taxon>
        <taxon>Betaproteobacteria</taxon>
        <taxon>Burkholderiales</taxon>
        <taxon>Burkholderiaceae</taxon>
        <taxon>Polynucleobacter</taxon>
    </lineage>
</organism>
<feature type="transmembrane region" description="Helical" evidence="1">
    <location>
        <begin position="25"/>
        <end position="45"/>
    </location>
</feature>
<keyword evidence="3" id="KW-1185">Reference proteome</keyword>
<protein>
    <submittedName>
        <fullName evidence="2">Uncharacterized protein</fullName>
    </submittedName>
</protein>
<evidence type="ECO:0000256" key="1">
    <source>
        <dbReference type="SAM" id="Phobius"/>
    </source>
</evidence>
<name>A0AA43S5J1_9BURK</name>
<evidence type="ECO:0000313" key="3">
    <source>
        <dbReference type="Proteomes" id="UP001161160"/>
    </source>
</evidence>
<dbReference type="EMBL" id="JARXYA010000003">
    <property type="protein sequence ID" value="MDH6503412.1"/>
    <property type="molecule type" value="Genomic_DNA"/>
</dbReference>
<dbReference type="Proteomes" id="UP001161160">
    <property type="component" value="Unassembled WGS sequence"/>
</dbReference>
<accession>A0AA43S5J1</accession>
<keyword evidence="1" id="KW-0472">Membrane</keyword>